<dbReference type="Proteomes" id="UP000092461">
    <property type="component" value="Unassembled WGS sequence"/>
</dbReference>
<dbReference type="EnsemblMetazoa" id="LLOJ002030-RA">
    <property type="protein sequence ID" value="LLOJ002030-PA"/>
    <property type="gene ID" value="LLOJ002030"/>
</dbReference>
<feature type="region of interest" description="Disordered" evidence="1">
    <location>
        <begin position="29"/>
        <end position="50"/>
    </location>
</feature>
<evidence type="ECO:0000313" key="3">
    <source>
        <dbReference type="Proteomes" id="UP000092461"/>
    </source>
</evidence>
<evidence type="ECO:0000256" key="1">
    <source>
        <dbReference type="SAM" id="MobiDB-lite"/>
    </source>
</evidence>
<name>A0A1B0CCG2_LUTLO</name>
<dbReference type="AlphaFoldDB" id="A0A1B0CCG2"/>
<protein>
    <submittedName>
        <fullName evidence="2">Uncharacterized protein</fullName>
    </submittedName>
</protein>
<sequence>MPPIQTCPEGYLHDGDTCIRKIQKLQAEMPQKSQKQEISEKDVEDKTDKTPVVYDCPKGYILNEN</sequence>
<reference evidence="2" key="1">
    <citation type="submission" date="2020-05" db="UniProtKB">
        <authorList>
            <consortium name="EnsemblMetazoa"/>
        </authorList>
    </citation>
    <scope>IDENTIFICATION</scope>
    <source>
        <strain evidence="2">Jacobina</strain>
    </source>
</reference>
<keyword evidence="3" id="KW-1185">Reference proteome</keyword>
<organism evidence="2 3">
    <name type="scientific">Lutzomyia longipalpis</name>
    <name type="common">Sand fly</name>
    <dbReference type="NCBI Taxonomy" id="7200"/>
    <lineage>
        <taxon>Eukaryota</taxon>
        <taxon>Metazoa</taxon>
        <taxon>Ecdysozoa</taxon>
        <taxon>Arthropoda</taxon>
        <taxon>Hexapoda</taxon>
        <taxon>Insecta</taxon>
        <taxon>Pterygota</taxon>
        <taxon>Neoptera</taxon>
        <taxon>Endopterygota</taxon>
        <taxon>Diptera</taxon>
        <taxon>Nematocera</taxon>
        <taxon>Psychodoidea</taxon>
        <taxon>Psychodidae</taxon>
        <taxon>Lutzomyia</taxon>
        <taxon>Lutzomyia</taxon>
    </lineage>
</organism>
<feature type="compositionally biased region" description="Basic and acidic residues" evidence="1">
    <location>
        <begin position="34"/>
        <end position="49"/>
    </location>
</feature>
<accession>A0A1B0CCG2</accession>
<evidence type="ECO:0000313" key="2">
    <source>
        <dbReference type="EnsemblMetazoa" id="LLOJ002030-PA"/>
    </source>
</evidence>
<dbReference type="VEuPathDB" id="VectorBase:LLOJ002030"/>
<dbReference type="EMBL" id="AJWK01006701">
    <property type="status" value="NOT_ANNOTATED_CDS"/>
    <property type="molecule type" value="Genomic_DNA"/>
</dbReference>
<proteinExistence type="predicted"/>